<proteinExistence type="predicted"/>
<evidence type="ECO:0000313" key="1">
    <source>
        <dbReference type="EMBL" id="KAK3685333.1"/>
    </source>
</evidence>
<reference evidence="1" key="2">
    <citation type="submission" date="2023-06" db="EMBL/GenBank/DDBJ databases">
        <authorList>
            <consortium name="Lawrence Berkeley National Laboratory"/>
            <person name="Haridas S."/>
            <person name="Hensen N."/>
            <person name="Bonometti L."/>
            <person name="Westerberg I."/>
            <person name="Brannstrom I.O."/>
            <person name="Guillou S."/>
            <person name="Cros-Aarteil S."/>
            <person name="Calhoun S."/>
            <person name="Kuo A."/>
            <person name="Mondo S."/>
            <person name="Pangilinan J."/>
            <person name="Riley R."/>
            <person name="Labutti K."/>
            <person name="Andreopoulos B."/>
            <person name="Lipzen A."/>
            <person name="Chen C."/>
            <person name="Yanf M."/>
            <person name="Daum C."/>
            <person name="Ng V."/>
            <person name="Clum A."/>
            <person name="Steindorff A."/>
            <person name="Ohm R."/>
            <person name="Martin F."/>
            <person name="Silar P."/>
            <person name="Natvig D."/>
            <person name="Lalanne C."/>
            <person name="Gautier V."/>
            <person name="Ament-Velasquez S.L."/>
            <person name="Kruys A."/>
            <person name="Hutchinson M.I."/>
            <person name="Powell A.J."/>
            <person name="Barry K."/>
            <person name="Miller A.N."/>
            <person name="Grigoriev I.V."/>
            <person name="Debuchy R."/>
            <person name="Gladieux P."/>
            <person name="Thoren M.H."/>
            <person name="Johannesson H."/>
        </authorList>
    </citation>
    <scope>NUCLEOTIDE SEQUENCE</scope>
    <source>
        <strain evidence="1">CBS 314.62</strain>
    </source>
</reference>
<protein>
    <recommendedName>
        <fullName evidence="3">Kinesin light chain</fullName>
    </recommendedName>
</protein>
<evidence type="ECO:0000313" key="2">
    <source>
        <dbReference type="Proteomes" id="UP001270362"/>
    </source>
</evidence>
<evidence type="ECO:0008006" key="3">
    <source>
        <dbReference type="Google" id="ProtNLM"/>
    </source>
</evidence>
<dbReference type="InterPro" id="IPR011990">
    <property type="entry name" value="TPR-like_helical_dom_sf"/>
</dbReference>
<reference evidence="1" key="1">
    <citation type="journal article" date="2023" name="Mol. Phylogenet. Evol.">
        <title>Genome-scale phylogeny and comparative genomics of the fungal order Sordariales.</title>
        <authorList>
            <person name="Hensen N."/>
            <person name="Bonometti L."/>
            <person name="Westerberg I."/>
            <person name="Brannstrom I.O."/>
            <person name="Guillou S."/>
            <person name="Cros-Aarteil S."/>
            <person name="Calhoun S."/>
            <person name="Haridas S."/>
            <person name="Kuo A."/>
            <person name="Mondo S."/>
            <person name="Pangilinan J."/>
            <person name="Riley R."/>
            <person name="LaButti K."/>
            <person name="Andreopoulos B."/>
            <person name="Lipzen A."/>
            <person name="Chen C."/>
            <person name="Yan M."/>
            <person name="Daum C."/>
            <person name="Ng V."/>
            <person name="Clum A."/>
            <person name="Steindorff A."/>
            <person name="Ohm R.A."/>
            <person name="Martin F."/>
            <person name="Silar P."/>
            <person name="Natvig D.O."/>
            <person name="Lalanne C."/>
            <person name="Gautier V."/>
            <person name="Ament-Velasquez S.L."/>
            <person name="Kruys A."/>
            <person name="Hutchinson M.I."/>
            <person name="Powell A.J."/>
            <person name="Barry K."/>
            <person name="Miller A.N."/>
            <person name="Grigoriev I.V."/>
            <person name="Debuchy R."/>
            <person name="Gladieux P."/>
            <person name="Hiltunen Thoren M."/>
            <person name="Johannesson H."/>
        </authorList>
    </citation>
    <scope>NUCLEOTIDE SEQUENCE</scope>
    <source>
        <strain evidence="1">CBS 314.62</strain>
    </source>
</reference>
<accession>A0AAE0X596</accession>
<dbReference type="PANTHER" id="PTHR46082:SF6">
    <property type="entry name" value="AAA+ ATPASE DOMAIN-CONTAINING PROTEIN-RELATED"/>
    <property type="match status" value="1"/>
</dbReference>
<dbReference type="AlphaFoldDB" id="A0AAE0X596"/>
<organism evidence="1 2">
    <name type="scientific">Podospora appendiculata</name>
    <dbReference type="NCBI Taxonomy" id="314037"/>
    <lineage>
        <taxon>Eukaryota</taxon>
        <taxon>Fungi</taxon>
        <taxon>Dikarya</taxon>
        <taxon>Ascomycota</taxon>
        <taxon>Pezizomycotina</taxon>
        <taxon>Sordariomycetes</taxon>
        <taxon>Sordariomycetidae</taxon>
        <taxon>Sordariales</taxon>
        <taxon>Podosporaceae</taxon>
        <taxon>Podospora</taxon>
    </lineage>
</organism>
<gene>
    <name evidence="1" type="ORF">B0T22DRAFT_482310</name>
</gene>
<keyword evidence="2" id="KW-1185">Reference proteome</keyword>
<sequence length="110" mass="13014">MSDRRRWREKEPVDKRVYEFRRKRLGEKHPDTIRSMTDLAVTYHQQGSMAKLARTYHAQGRYEEAEKINVEVLALRRDVLIEKHSNTIGSMASRRIASGSLWKRQSSRTI</sequence>
<dbReference type="EMBL" id="JAULSO010000003">
    <property type="protein sequence ID" value="KAK3685333.1"/>
    <property type="molecule type" value="Genomic_DNA"/>
</dbReference>
<dbReference type="Gene3D" id="1.25.40.10">
    <property type="entry name" value="Tetratricopeptide repeat domain"/>
    <property type="match status" value="2"/>
</dbReference>
<dbReference type="Pfam" id="PF13374">
    <property type="entry name" value="TPR_10"/>
    <property type="match status" value="2"/>
</dbReference>
<dbReference type="Proteomes" id="UP001270362">
    <property type="component" value="Unassembled WGS sequence"/>
</dbReference>
<dbReference type="PANTHER" id="PTHR46082">
    <property type="entry name" value="ATP/GTP-BINDING PROTEIN-RELATED"/>
    <property type="match status" value="1"/>
</dbReference>
<comment type="caution">
    <text evidence="1">The sequence shown here is derived from an EMBL/GenBank/DDBJ whole genome shotgun (WGS) entry which is preliminary data.</text>
</comment>
<dbReference type="InterPro" id="IPR053137">
    <property type="entry name" value="NLR-like"/>
</dbReference>
<name>A0AAE0X596_9PEZI</name>